<dbReference type="InterPro" id="IPR024660">
    <property type="entry name" value="UCS_central_dom"/>
</dbReference>
<comment type="caution">
    <text evidence="2">The sequence shown here is derived from an EMBL/GenBank/DDBJ whole genome shotgun (WGS) entry which is preliminary data.</text>
</comment>
<organism evidence="2 3">
    <name type="scientific">Pichia californica</name>
    <dbReference type="NCBI Taxonomy" id="460514"/>
    <lineage>
        <taxon>Eukaryota</taxon>
        <taxon>Fungi</taxon>
        <taxon>Dikarya</taxon>
        <taxon>Ascomycota</taxon>
        <taxon>Saccharomycotina</taxon>
        <taxon>Pichiomycetes</taxon>
        <taxon>Pichiales</taxon>
        <taxon>Pichiaceae</taxon>
        <taxon>Pichia</taxon>
    </lineage>
</organism>
<gene>
    <name evidence="2" type="ORF">C6P40_000636</name>
</gene>
<accession>A0A9P6WR19</accession>
<dbReference type="SUPFAM" id="SSF48371">
    <property type="entry name" value="ARM repeat"/>
    <property type="match status" value="1"/>
</dbReference>
<dbReference type="AlphaFoldDB" id="A0A9P6WR19"/>
<dbReference type="InterPro" id="IPR011989">
    <property type="entry name" value="ARM-like"/>
</dbReference>
<evidence type="ECO:0000313" key="2">
    <source>
        <dbReference type="EMBL" id="KAG0690922.1"/>
    </source>
</evidence>
<dbReference type="Proteomes" id="UP000697127">
    <property type="component" value="Unassembled WGS sequence"/>
</dbReference>
<name>A0A9P6WR19_9ASCO</name>
<sequence>MSEKIPGIAELCLSLKSDLAQIVSLSYNDRKNHLEHISKQLLKSTYKVLSQEKISVTSTQSSQLGGYFLEYLSFNNSISVDSLMCLFRLKSLNNNLNSLLENEIDNLIDISNSKSDIFKIIKILEQLFMFDSNLASAIFTRKTSFINALTNEITLLSNDINKLNSETTKNLNTILVLFSNACVEETSRSMIASMYINLILKCLLMPKISQSKCYASTIAIKSWRMIKPETLSHNAELLSLDNLSKIIIDSLHENFKTSVEGLSLLCTNIQIKNKVRNEKVLTTLLALINHKEHTYGIILILTLITLPNRTLAYQQRSISSLKDSNSISNIDIFTNIPNKKEKDDLTKIQYVIHELIKKNLITEKLVPIFKSIESSKGLIGQSIKLMYNIVFPDIDVSNSSNTLSDLYILQIKQIIKLLTAYLIGNSQSIKYNQKNFISYTDDKQELSDQDLEIRSIAIKSLCSPEISSNIEKIYSNNDEEFALSPIPFILEIIVQHDIDTGISVETKHTPFSSIKKQIFSNFDVYYAFVSLAAITSLSYSKSKQYIFTLGFDSIINSLTSSDDKIQFSSLQLLNELSDMPLCIAKFFNWEKTTDNYYQNFTVLCHLLQSNNYDSQCLVVQIFYNVSRYEIVIEKLCQSELFCSNLDKIFQNQDSEDALIYYALLLLSQIIPFKNSSDNMKIFEHSKNIIAAHTKSKNEQIKTVSNLIIKYL</sequence>
<protein>
    <recommendedName>
        <fullName evidence="1">UNC-45/Cro1/She4 central domain-containing protein</fullName>
    </recommendedName>
</protein>
<reference evidence="2" key="1">
    <citation type="submission" date="2020-11" db="EMBL/GenBank/DDBJ databases">
        <title>Kefir isolates.</title>
        <authorList>
            <person name="Marcisauskas S."/>
            <person name="Kim Y."/>
            <person name="Blasche S."/>
        </authorList>
    </citation>
    <scope>NUCLEOTIDE SEQUENCE</scope>
    <source>
        <strain evidence="2">Olga-1</strain>
    </source>
</reference>
<dbReference type="OrthoDB" id="5574718at2759"/>
<keyword evidence="3" id="KW-1185">Reference proteome</keyword>
<proteinExistence type="predicted"/>
<evidence type="ECO:0000313" key="3">
    <source>
        <dbReference type="Proteomes" id="UP000697127"/>
    </source>
</evidence>
<dbReference type="InterPro" id="IPR016024">
    <property type="entry name" value="ARM-type_fold"/>
</dbReference>
<dbReference type="EMBL" id="PUHW01000013">
    <property type="protein sequence ID" value="KAG0690922.1"/>
    <property type="molecule type" value="Genomic_DNA"/>
</dbReference>
<dbReference type="Gene3D" id="1.25.10.10">
    <property type="entry name" value="Leucine-rich Repeat Variant"/>
    <property type="match status" value="1"/>
</dbReference>
<evidence type="ECO:0000259" key="1">
    <source>
        <dbReference type="Pfam" id="PF11701"/>
    </source>
</evidence>
<dbReference type="Pfam" id="PF11701">
    <property type="entry name" value="UNC45-central"/>
    <property type="match status" value="1"/>
</dbReference>
<feature type="domain" description="UNC-45/Cro1/She4 central" evidence="1">
    <location>
        <begin position="83"/>
        <end position="221"/>
    </location>
</feature>